<dbReference type="PANTHER" id="PTHR43472:SF1">
    <property type="entry name" value="PHOSPHORIBOSYLAMINE--GLYCINE LIGASE, CHLOROPLASTIC"/>
    <property type="match status" value="1"/>
</dbReference>
<dbReference type="InterPro" id="IPR011761">
    <property type="entry name" value="ATP-grasp"/>
</dbReference>
<evidence type="ECO:0000313" key="17">
    <source>
        <dbReference type="EMBL" id="PWR22913.1"/>
    </source>
</evidence>
<evidence type="ECO:0000256" key="2">
    <source>
        <dbReference type="ARBA" id="ARBA00001946"/>
    </source>
</evidence>
<evidence type="ECO:0000256" key="1">
    <source>
        <dbReference type="ARBA" id="ARBA00001936"/>
    </source>
</evidence>
<reference evidence="17 18" key="1">
    <citation type="submission" date="2018-05" db="EMBL/GenBank/DDBJ databases">
        <title>Zavarzinia sp. HR-AS.</title>
        <authorList>
            <person name="Lee Y."/>
            <person name="Jeon C.O."/>
        </authorList>
    </citation>
    <scope>NUCLEOTIDE SEQUENCE [LARGE SCALE GENOMIC DNA]</scope>
    <source>
        <strain evidence="17 18">HR-AS</strain>
    </source>
</reference>
<gene>
    <name evidence="14" type="primary">purD</name>
    <name evidence="17" type="ORF">DKG74_10880</name>
</gene>
<comment type="pathway">
    <text evidence="3 14">Purine metabolism; IMP biosynthesis via de novo pathway; N(1)-(5-phospho-D-ribosyl)glycinamide from 5-phospho-alpha-D-ribose 1-diphosphate: step 2/2.</text>
</comment>
<dbReference type="Proteomes" id="UP000245461">
    <property type="component" value="Unassembled WGS sequence"/>
</dbReference>
<evidence type="ECO:0000256" key="6">
    <source>
        <dbReference type="ARBA" id="ARBA00022723"/>
    </source>
</evidence>
<dbReference type="PANTHER" id="PTHR43472">
    <property type="entry name" value="PHOSPHORIBOSYLAMINE--GLYCINE LIGASE"/>
    <property type="match status" value="1"/>
</dbReference>
<dbReference type="GO" id="GO:0005524">
    <property type="term" value="F:ATP binding"/>
    <property type="evidence" value="ECO:0007669"/>
    <property type="project" value="UniProtKB-UniRule"/>
</dbReference>
<dbReference type="FunFam" id="3.30.470.20:FF:000018">
    <property type="entry name" value="Trifunctional purine biosynthetic protein adenosine-3"/>
    <property type="match status" value="1"/>
</dbReference>
<feature type="domain" description="ATP-grasp" evidence="16">
    <location>
        <begin position="107"/>
        <end position="312"/>
    </location>
</feature>
<dbReference type="RefSeq" id="WP_109905604.1">
    <property type="nucleotide sequence ID" value="NZ_QGLE01000005.1"/>
</dbReference>
<dbReference type="GO" id="GO:0009113">
    <property type="term" value="P:purine nucleobase biosynthetic process"/>
    <property type="evidence" value="ECO:0007669"/>
    <property type="project" value="InterPro"/>
</dbReference>
<dbReference type="EC" id="6.3.4.13" evidence="4 14"/>
<sequence>MNVLVIGSGGREHALCWALAKSPLMGRLFCAPGNGGIAEVATCIDLDFRETDRVLALIRAEKIDFVVVGPEAPLVFGLVDKLTEKGIKVFGPTAAAAQLEGSKGFTKDLCARHDIPTAGYGRFHDKASALAYLEKQGLPIVIKADGLAAGKGVVIATTRDEAIEAVEDCFSGRFGSAGSEIVIEAFLDGEEASFFAIADGRHVVALGSAQDHKRVFDNDEGPNTGGMGAVAPSPLMTPAMVDEVMARIIRPTVAAMSAEGRPFKGVLYAGLMLTGTGPQLIEYNVRFGDPECQVLLMRMKSDLLPVLIAAADGVLDRLNIEWDSRPAVSVVLATNGYPGDLLPGGEIRGLDAAAAVPDVKVFHAATRAVGDHFVPVGGRVLNVTALGETITRAREIAYEAVGKIDWPGGFCRSDIALKAIVAAGESGD</sequence>
<evidence type="ECO:0000256" key="5">
    <source>
        <dbReference type="ARBA" id="ARBA00022598"/>
    </source>
</evidence>
<name>A0A317EC49_9PROT</name>
<dbReference type="EMBL" id="QGLE01000005">
    <property type="protein sequence ID" value="PWR22913.1"/>
    <property type="molecule type" value="Genomic_DNA"/>
</dbReference>
<dbReference type="GO" id="GO:0006189">
    <property type="term" value="P:'de novo' IMP biosynthetic process"/>
    <property type="evidence" value="ECO:0007669"/>
    <property type="project" value="UniProtKB-UniRule"/>
</dbReference>
<dbReference type="PROSITE" id="PS00184">
    <property type="entry name" value="GARS"/>
    <property type="match status" value="1"/>
</dbReference>
<keyword evidence="9 15" id="KW-0067">ATP-binding</keyword>
<dbReference type="InterPro" id="IPR020561">
    <property type="entry name" value="PRibGlycinamid_synth_ATP-grasp"/>
</dbReference>
<dbReference type="Gene3D" id="3.90.600.10">
    <property type="entry name" value="Phosphoribosylglycinamide synthetase, C-terminal domain"/>
    <property type="match status" value="1"/>
</dbReference>
<dbReference type="SUPFAM" id="SSF56059">
    <property type="entry name" value="Glutathione synthetase ATP-binding domain-like"/>
    <property type="match status" value="1"/>
</dbReference>
<comment type="catalytic activity">
    <reaction evidence="14">
        <text>5-phospho-beta-D-ribosylamine + glycine + ATP = N(1)-(5-phospho-beta-D-ribosyl)glycinamide + ADP + phosphate + H(+)</text>
        <dbReference type="Rhea" id="RHEA:17453"/>
        <dbReference type="ChEBI" id="CHEBI:15378"/>
        <dbReference type="ChEBI" id="CHEBI:30616"/>
        <dbReference type="ChEBI" id="CHEBI:43474"/>
        <dbReference type="ChEBI" id="CHEBI:57305"/>
        <dbReference type="ChEBI" id="CHEBI:58681"/>
        <dbReference type="ChEBI" id="CHEBI:143788"/>
        <dbReference type="ChEBI" id="CHEBI:456216"/>
        <dbReference type="EC" id="6.3.4.13"/>
    </reaction>
</comment>
<dbReference type="GO" id="GO:0046872">
    <property type="term" value="F:metal ion binding"/>
    <property type="evidence" value="ECO:0007669"/>
    <property type="project" value="UniProtKB-KW"/>
</dbReference>
<dbReference type="PROSITE" id="PS50975">
    <property type="entry name" value="ATP_GRASP"/>
    <property type="match status" value="1"/>
</dbReference>
<keyword evidence="8 14" id="KW-0658">Purine biosynthesis</keyword>
<dbReference type="OrthoDB" id="9807240at2"/>
<keyword evidence="6" id="KW-0479">Metal-binding</keyword>
<evidence type="ECO:0000256" key="12">
    <source>
        <dbReference type="ARBA" id="ARBA00042242"/>
    </source>
</evidence>
<dbReference type="Gene3D" id="3.30.1490.20">
    <property type="entry name" value="ATP-grasp fold, A domain"/>
    <property type="match status" value="1"/>
</dbReference>
<evidence type="ECO:0000256" key="7">
    <source>
        <dbReference type="ARBA" id="ARBA00022741"/>
    </source>
</evidence>
<evidence type="ECO:0000256" key="8">
    <source>
        <dbReference type="ARBA" id="ARBA00022755"/>
    </source>
</evidence>
<evidence type="ECO:0000259" key="16">
    <source>
        <dbReference type="PROSITE" id="PS50975"/>
    </source>
</evidence>
<evidence type="ECO:0000256" key="14">
    <source>
        <dbReference type="HAMAP-Rule" id="MF_00138"/>
    </source>
</evidence>
<dbReference type="InterPro" id="IPR020562">
    <property type="entry name" value="PRibGlycinamide_synth_N"/>
</dbReference>
<dbReference type="SMART" id="SM01210">
    <property type="entry name" value="GARS_C"/>
    <property type="match status" value="1"/>
</dbReference>
<evidence type="ECO:0000256" key="3">
    <source>
        <dbReference type="ARBA" id="ARBA00005174"/>
    </source>
</evidence>
<evidence type="ECO:0000256" key="11">
    <source>
        <dbReference type="ARBA" id="ARBA00038345"/>
    </source>
</evidence>
<dbReference type="Pfam" id="PF02844">
    <property type="entry name" value="GARS_N"/>
    <property type="match status" value="1"/>
</dbReference>
<dbReference type="Gene3D" id="3.30.470.20">
    <property type="entry name" value="ATP-grasp fold, B domain"/>
    <property type="match status" value="1"/>
</dbReference>
<dbReference type="SUPFAM" id="SSF51246">
    <property type="entry name" value="Rudiment single hybrid motif"/>
    <property type="match status" value="1"/>
</dbReference>
<dbReference type="InterPro" id="IPR020560">
    <property type="entry name" value="PRibGlycinamide_synth_C-dom"/>
</dbReference>
<dbReference type="SUPFAM" id="SSF52440">
    <property type="entry name" value="PreATP-grasp domain"/>
    <property type="match status" value="1"/>
</dbReference>
<evidence type="ECO:0000256" key="9">
    <source>
        <dbReference type="ARBA" id="ARBA00022840"/>
    </source>
</evidence>
<comment type="cofactor">
    <cofactor evidence="2">
        <name>Mg(2+)</name>
        <dbReference type="ChEBI" id="CHEBI:18420"/>
    </cofactor>
</comment>
<comment type="caution">
    <text evidence="17">The sequence shown here is derived from an EMBL/GenBank/DDBJ whole genome shotgun (WGS) entry which is preliminary data.</text>
</comment>
<comment type="similarity">
    <text evidence="11 14">Belongs to the GARS family.</text>
</comment>
<dbReference type="UniPathway" id="UPA00074">
    <property type="reaction ID" value="UER00125"/>
</dbReference>
<accession>A0A317EC49</accession>
<dbReference type="InterPro" id="IPR011054">
    <property type="entry name" value="Rudment_hybrid_motif"/>
</dbReference>
<evidence type="ECO:0000256" key="4">
    <source>
        <dbReference type="ARBA" id="ARBA00013255"/>
    </source>
</evidence>
<dbReference type="HAMAP" id="MF_00138">
    <property type="entry name" value="GARS"/>
    <property type="match status" value="1"/>
</dbReference>
<organism evidence="17 18">
    <name type="scientific">Zavarzinia aquatilis</name>
    <dbReference type="NCBI Taxonomy" id="2211142"/>
    <lineage>
        <taxon>Bacteria</taxon>
        <taxon>Pseudomonadati</taxon>
        <taxon>Pseudomonadota</taxon>
        <taxon>Alphaproteobacteria</taxon>
        <taxon>Rhodospirillales</taxon>
        <taxon>Zavarziniaceae</taxon>
        <taxon>Zavarzinia</taxon>
    </lineage>
</organism>
<dbReference type="Gene3D" id="3.40.50.20">
    <property type="match status" value="1"/>
</dbReference>
<keyword evidence="10" id="KW-0464">Manganese</keyword>
<dbReference type="InterPro" id="IPR013815">
    <property type="entry name" value="ATP_grasp_subdomain_1"/>
</dbReference>
<protein>
    <recommendedName>
        <fullName evidence="4 14">Phosphoribosylamine--glycine ligase</fullName>
        <ecNumber evidence="4 14">6.3.4.13</ecNumber>
    </recommendedName>
    <alternativeName>
        <fullName evidence="14">GARS</fullName>
    </alternativeName>
    <alternativeName>
        <fullName evidence="12 14">Glycinamide ribonucleotide synthetase</fullName>
    </alternativeName>
    <alternativeName>
        <fullName evidence="13 14">Phosphoribosylglycinamide synthetase</fullName>
    </alternativeName>
</protein>
<evidence type="ECO:0000313" key="18">
    <source>
        <dbReference type="Proteomes" id="UP000245461"/>
    </source>
</evidence>
<dbReference type="SMART" id="SM01209">
    <property type="entry name" value="GARS_A"/>
    <property type="match status" value="1"/>
</dbReference>
<dbReference type="InterPro" id="IPR037123">
    <property type="entry name" value="PRibGlycinamide_synth_C_sf"/>
</dbReference>
<keyword evidence="5 14" id="KW-0436">Ligase</keyword>
<dbReference type="InterPro" id="IPR020559">
    <property type="entry name" value="PRibGlycinamide_synth_CS"/>
</dbReference>
<dbReference type="Pfam" id="PF02843">
    <property type="entry name" value="GARS_C"/>
    <property type="match status" value="1"/>
</dbReference>
<comment type="cofactor">
    <cofactor evidence="1">
        <name>Mn(2+)</name>
        <dbReference type="ChEBI" id="CHEBI:29035"/>
    </cofactor>
</comment>
<dbReference type="InterPro" id="IPR016185">
    <property type="entry name" value="PreATP-grasp_dom_sf"/>
</dbReference>
<evidence type="ECO:0000256" key="13">
    <source>
        <dbReference type="ARBA" id="ARBA00042864"/>
    </source>
</evidence>
<keyword evidence="18" id="KW-1185">Reference proteome</keyword>
<keyword evidence="7 15" id="KW-0547">Nucleotide-binding</keyword>
<dbReference type="NCBIfam" id="TIGR00877">
    <property type="entry name" value="purD"/>
    <property type="match status" value="1"/>
</dbReference>
<dbReference type="GO" id="GO:0004637">
    <property type="term" value="F:phosphoribosylamine-glycine ligase activity"/>
    <property type="evidence" value="ECO:0007669"/>
    <property type="project" value="UniProtKB-UniRule"/>
</dbReference>
<evidence type="ECO:0000256" key="15">
    <source>
        <dbReference type="PROSITE-ProRule" id="PRU00409"/>
    </source>
</evidence>
<evidence type="ECO:0000256" key="10">
    <source>
        <dbReference type="ARBA" id="ARBA00023211"/>
    </source>
</evidence>
<proteinExistence type="inferred from homology"/>
<dbReference type="InterPro" id="IPR000115">
    <property type="entry name" value="PRibGlycinamide_synth"/>
</dbReference>
<dbReference type="Pfam" id="PF01071">
    <property type="entry name" value="GARS_A"/>
    <property type="match status" value="1"/>
</dbReference>
<dbReference type="AlphaFoldDB" id="A0A317EC49"/>